<evidence type="ECO:0000313" key="2">
    <source>
        <dbReference type="Proteomes" id="UP000053989"/>
    </source>
</evidence>
<sequence>MICGLVVRKAPRGRISTTVLPVAGVEQNELSRQRDGMDERVDLPRSCLSWKCNSTTVTHSVLILRSTLLCRDLALETRSNWMTSTSAPIDDRGLRISVRKPCCSRGRRKVWAPQCHLNIYRTHG</sequence>
<dbReference type="AlphaFoldDB" id="A0A0C3DGY0"/>
<organism evidence="1 2">
    <name type="scientific">Scleroderma citrinum Foug A</name>
    <dbReference type="NCBI Taxonomy" id="1036808"/>
    <lineage>
        <taxon>Eukaryota</taxon>
        <taxon>Fungi</taxon>
        <taxon>Dikarya</taxon>
        <taxon>Basidiomycota</taxon>
        <taxon>Agaricomycotina</taxon>
        <taxon>Agaricomycetes</taxon>
        <taxon>Agaricomycetidae</taxon>
        <taxon>Boletales</taxon>
        <taxon>Sclerodermatineae</taxon>
        <taxon>Sclerodermataceae</taxon>
        <taxon>Scleroderma</taxon>
    </lineage>
</organism>
<protein>
    <submittedName>
        <fullName evidence="1">Uncharacterized protein</fullName>
    </submittedName>
</protein>
<reference evidence="1 2" key="1">
    <citation type="submission" date="2014-04" db="EMBL/GenBank/DDBJ databases">
        <authorList>
            <consortium name="DOE Joint Genome Institute"/>
            <person name="Kuo A."/>
            <person name="Kohler A."/>
            <person name="Nagy L.G."/>
            <person name="Floudas D."/>
            <person name="Copeland A."/>
            <person name="Barry K.W."/>
            <person name="Cichocki N."/>
            <person name="Veneault-Fourrey C."/>
            <person name="LaButti K."/>
            <person name="Lindquist E.A."/>
            <person name="Lipzen A."/>
            <person name="Lundell T."/>
            <person name="Morin E."/>
            <person name="Murat C."/>
            <person name="Sun H."/>
            <person name="Tunlid A."/>
            <person name="Henrissat B."/>
            <person name="Grigoriev I.V."/>
            <person name="Hibbett D.S."/>
            <person name="Martin F."/>
            <person name="Nordberg H.P."/>
            <person name="Cantor M.N."/>
            <person name="Hua S.X."/>
        </authorList>
    </citation>
    <scope>NUCLEOTIDE SEQUENCE [LARGE SCALE GENOMIC DNA]</scope>
    <source>
        <strain evidence="1 2">Foug A</strain>
    </source>
</reference>
<proteinExistence type="predicted"/>
<dbReference type="EMBL" id="KN822136">
    <property type="protein sequence ID" value="KIM55351.1"/>
    <property type="molecule type" value="Genomic_DNA"/>
</dbReference>
<dbReference type="Proteomes" id="UP000053989">
    <property type="component" value="Unassembled WGS sequence"/>
</dbReference>
<gene>
    <name evidence="1" type="ORF">SCLCIDRAFT_304460</name>
</gene>
<dbReference type="HOGENOM" id="CLU_2005254_0_0_1"/>
<name>A0A0C3DGY0_9AGAM</name>
<keyword evidence="2" id="KW-1185">Reference proteome</keyword>
<evidence type="ECO:0000313" key="1">
    <source>
        <dbReference type="EMBL" id="KIM55351.1"/>
    </source>
</evidence>
<reference evidence="2" key="2">
    <citation type="submission" date="2015-01" db="EMBL/GenBank/DDBJ databases">
        <title>Evolutionary Origins and Diversification of the Mycorrhizal Mutualists.</title>
        <authorList>
            <consortium name="DOE Joint Genome Institute"/>
            <consortium name="Mycorrhizal Genomics Consortium"/>
            <person name="Kohler A."/>
            <person name="Kuo A."/>
            <person name="Nagy L.G."/>
            <person name="Floudas D."/>
            <person name="Copeland A."/>
            <person name="Barry K.W."/>
            <person name="Cichocki N."/>
            <person name="Veneault-Fourrey C."/>
            <person name="LaButti K."/>
            <person name="Lindquist E.A."/>
            <person name="Lipzen A."/>
            <person name="Lundell T."/>
            <person name="Morin E."/>
            <person name="Murat C."/>
            <person name="Riley R."/>
            <person name="Ohm R."/>
            <person name="Sun H."/>
            <person name="Tunlid A."/>
            <person name="Henrissat B."/>
            <person name="Grigoriev I.V."/>
            <person name="Hibbett D.S."/>
            <person name="Martin F."/>
        </authorList>
    </citation>
    <scope>NUCLEOTIDE SEQUENCE [LARGE SCALE GENOMIC DNA]</scope>
    <source>
        <strain evidence="2">Foug A</strain>
    </source>
</reference>
<accession>A0A0C3DGY0</accession>
<dbReference type="InParanoid" id="A0A0C3DGY0"/>